<dbReference type="EMBL" id="AP026798">
    <property type="protein sequence ID" value="BDR52348.1"/>
    <property type="molecule type" value="Genomic_DNA"/>
</dbReference>
<dbReference type="Gene3D" id="2.130.10.30">
    <property type="entry name" value="Regulator of chromosome condensation 1/beta-lactamase-inhibitor protein II"/>
    <property type="match status" value="2"/>
</dbReference>
<dbReference type="PANTHER" id="PTHR45982:SF1">
    <property type="entry name" value="REGULATOR OF CHROMOSOME CONDENSATION"/>
    <property type="match status" value="1"/>
</dbReference>
<evidence type="ECO:0000313" key="4">
    <source>
        <dbReference type="Proteomes" id="UP001321766"/>
    </source>
</evidence>
<name>A0ABM8B6Q0_9BIFI</name>
<keyword evidence="4" id="KW-1185">Reference proteome</keyword>
<dbReference type="PROSITE" id="PS00626">
    <property type="entry name" value="RCC1_2"/>
    <property type="match status" value="1"/>
</dbReference>
<dbReference type="Pfam" id="PF13540">
    <property type="entry name" value="RCC1_2"/>
    <property type="match status" value="2"/>
</dbReference>
<dbReference type="NCBIfam" id="TIGR02543">
    <property type="entry name" value="List_Bact_rpt"/>
    <property type="match status" value="1"/>
</dbReference>
<dbReference type="InterPro" id="IPR009091">
    <property type="entry name" value="RCC1/BLIP-II"/>
</dbReference>
<accession>A0ABM8B6Q0</accession>
<dbReference type="InterPro" id="IPR000408">
    <property type="entry name" value="Reg_chr_condens"/>
</dbReference>
<dbReference type="Gene3D" id="2.60.40.10">
    <property type="entry name" value="Immunoglobulins"/>
    <property type="match status" value="1"/>
</dbReference>
<dbReference type="SUPFAM" id="SSF50985">
    <property type="entry name" value="RCC1/BLIP-II"/>
    <property type="match status" value="1"/>
</dbReference>
<dbReference type="Pfam" id="PF09479">
    <property type="entry name" value="Flg_new"/>
    <property type="match status" value="1"/>
</dbReference>
<comment type="subcellular location">
    <subcellularLocation>
        <location evidence="1">Cell envelope</location>
    </subcellularLocation>
</comment>
<evidence type="ECO:0000256" key="1">
    <source>
        <dbReference type="ARBA" id="ARBA00004196"/>
    </source>
</evidence>
<sequence>MSQATPPAGVRYVQISAAGRDHFVSYGLGNNGRVYSWGSDSNGGLGNIHVGGASTVPVEVGLPLGVRITKIYSGNGDNAFALDTNGNWYTWGANNWGKANGSPPPINGWTPTMINTPERLYSPSSYPLTAIASGFEHSLGLTSDGKVYSWGNNDEGQLGYATNSIANVPHLVDLPSGISFTAVSALEDSSLALSASGQIYAWGRMDYGTPERQSPVPVYLPGGVSATSISAGSSSALAMDSSGNVYSWGSNLYASRVTLPAGSRAVSIASGNAILCDNGHAYRLVKGVLQQIAVPIVSLTSVSFGGTPAAGFALKSSDGMWHATTPAHASGTVTVSIGWKVGGSPQPNTALQFTFAVVHKVTFDPDGGSGSTSPGFEQQTVKEGERAVQPSPNPTRPGYIFNGWYLGNDPYNFSSPVTADLALKAHWSTFSMTPDSGLSTGGTRVVITPPNPSDGVSTPQLTITNVQFGGQNGLNLTYHGTGPDAGKWTVTTPAHAAGPVNVNIQWTLDSTPQSDHTFRFTYFDQKPLPTAGAIPLEHLSGEGLLGASGVGALAYAAYQLSKRGKKRD</sequence>
<dbReference type="InterPro" id="IPR013378">
    <property type="entry name" value="InlB-like_B-rpt"/>
</dbReference>
<evidence type="ECO:0008006" key="5">
    <source>
        <dbReference type="Google" id="ProtNLM"/>
    </source>
</evidence>
<protein>
    <recommendedName>
        <fullName evidence="5">RCC1 repeat-containing protein</fullName>
    </recommendedName>
</protein>
<dbReference type="PROSITE" id="PS50012">
    <property type="entry name" value="RCC1_3"/>
    <property type="match status" value="4"/>
</dbReference>
<gene>
    <name evidence="3" type="ORF">KIM372_02550</name>
</gene>
<dbReference type="Gene3D" id="2.60.40.4270">
    <property type="entry name" value="Listeria-Bacteroides repeat domain"/>
    <property type="match status" value="1"/>
</dbReference>
<dbReference type="Pfam" id="PF00415">
    <property type="entry name" value="RCC1"/>
    <property type="match status" value="1"/>
</dbReference>
<dbReference type="InterPro" id="IPR042229">
    <property type="entry name" value="Listeria/Bacterioides_rpt_sf"/>
</dbReference>
<dbReference type="Proteomes" id="UP001321766">
    <property type="component" value="Chromosome"/>
</dbReference>
<organism evidence="3 4">
    <name type="scientific">Bombiscardovia nodaiensis</name>
    <dbReference type="NCBI Taxonomy" id="2932181"/>
    <lineage>
        <taxon>Bacteria</taxon>
        <taxon>Bacillati</taxon>
        <taxon>Actinomycetota</taxon>
        <taxon>Actinomycetes</taxon>
        <taxon>Bifidobacteriales</taxon>
        <taxon>Bifidobacteriaceae</taxon>
        <taxon>Bombiscardovia</taxon>
    </lineage>
</organism>
<evidence type="ECO:0000256" key="2">
    <source>
        <dbReference type="SAM" id="MobiDB-lite"/>
    </source>
</evidence>
<dbReference type="PANTHER" id="PTHR45982">
    <property type="entry name" value="REGULATOR OF CHROMOSOME CONDENSATION"/>
    <property type="match status" value="1"/>
</dbReference>
<reference evidence="3 4" key="1">
    <citation type="journal article" date="2023" name="Microbiol. Spectr.">
        <title>Symbiosis of Carpenter Bees with Uncharacterized Lactic Acid Bacteria Showing NAD Auxotrophy.</title>
        <authorList>
            <person name="Kawasaki S."/>
            <person name="Ozawa K."/>
            <person name="Mori T."/>
            <person name="Yamamoto A."/>
            <person name="Ito M."/>
            <person name="Ohkuma M."/>
            <person name="Sakamoto M."/>
            <person name="Matsutani M."/>
        </authorList>
    </citation>
    <scope>NUCLEOTIDE SEQUENCE [LARGE SCALE GENOMIC DNA]</scope>
    <source>
        <strain evidence="3 4">Kim37-2</strain>
    </source>
</reference>
<evidence type="ECO:0000313" key="3">
    <source>
        <dbReference type="EMBL" id="BDR52348.1"/>
    </source>
</evidence>
<dbReference type="InterPro" id="IPR051553">
    <property type="entry name" value="Ran_GTPase-activating"/>
</dbReference>
<feature type="region of interest" description="Disordered" evidence="2">
    <location>
        <begin position="366"/>
        <end position="394"/>
    </location>
</feature>
<dbReference type="InterPro" id="IPR013783">
    <property type="entry name" value="Ig-like_fold"/>
</dbReference>
<proteinExistence type="predicted"/>